<sequence length="1119" mass="127094">MSDHPESLLATTLNNLLNDGRLKRLFSAPPRHCALQLWVLQTKIDQLTQNRILYGRLIPYSHSNGRWSASEDDNFQEFGDFQAHVVRLNLYIKSSVCADLLKRLSTGEKISSLSDALHLELPDRLRARFGNTALTPERLVYRPVIYLLNKDAHGTTSIASPHGSACAYSAAIVHKDKGELFKIADEYRPDLASFIVKFFKTDTGLDFSRADVSRFGDIELLVFPTLDDCERDLLTVNLKRNPPAAIGQFDPQQVPHFTRFQCRLSIENNSDIVYAGISTATRNQDGFFEFHFPLTDQLSAITDSTELELYGYSEDSGDIGTLCCNWKTYYVREIHQHGQMIGNMGPSMKFDWLEKVTRPAVSSRVKAALLINRSRHSFSGIVGGRQADPWVIANRDLNSFFERLHPRTTDGKFFMRRDQGDGEGRLQFVEWFKTLLTKYQEHQIVIFDPYFEAAGLGLLILSAEAGSNYIVFTSLPKIAKENLEIPDKQEGARRTRFNNLIASCEHNRQILRQIKLRIYGLKEGQLHDRYVLVMGGDGLPVAGFNLSNSFQQAAESAPLLVTPIPADTLLSVERYVSALVRETGTNQYENGIDNPSMRLVFDSAAAKTPSPNYEPTALLEQEKSGDVISTWTQNPSLRGLRGEALRGKMRELGLLHENSLRLGKKDGFLRCLRLQQEEHSDFDTIWEMLGEILAYSQYGDDHFNDLKSEKNTLHALQSFLTTSFDRNYDGGEQNIAVIDSTLLRDSFEAHLHSSRHYYHMFHSTKRSPLKWAEFFAIKCLWQLAPSFLVEIIDSQAKLVPNEPQINDVVRLSLLSQIIGEISLSIETGVNDEQKNSLLHSDNGLMKWLGVNCLWKQLDSQKIQPEVIPAISDLSDHEQIQILGWMIHQAAERPQTTEIYKDLIKVLHRHLPSRLQADDIKSLVDALRGHMRKLTWAGYWLYRDVIAPLLQDNRVHTEHVCDIWIRELTEILDPNVIEPSLLFEINHEGELTNISALLFSNSNVEQQLTSLSRLNSVLKKQRRLIQQPLASSANWSQWDRALTVSMWLLAFCRWSQYYCSQRGTVPSELENLMTQARALAAMRADADWKKQGSGALAAFLEQAEDLLANIDSIDDSGRSK</sequence>
<evidence type="ECO:0000313" key="2">
    <source>
        <dbReference type="Proteomes" id="UP000536746"/>
    </source>
</evidence>
<accession>A0ABX2M1I1</accession>
<proteinExistence type="predicted"/>
<dbReference type="NCBIfam" id="NF040699">
    <property type="entry name" value="VPA1262_fam"/>
    <property type="match status" value="1"/>
</dbReference>
<organism evidence="1 2">
    <name type="scientific">Herbaspirillum robiniae</name>
    <dbReference type="NCBI Taxonomy" id="2014887"/>
    <lineage>
        <taxon>Bacteria</taxon>
        <taxon>Pseudomonadati</taxon>
        <taxon>Pseudomonadota</taxon>
        <taxon>Betaproteobacteria</taxon>
        <taxon>Burkholderiales</taxon>
        <taxon>Oxalobacteraceae</taxon>
        <taxon>Herbaspirillum</taxon>
    </lineage>
</organism>
<protein>
    <submittedName>
        <fullName evidence="1">Uncharacterized protein</fullName>
    </submittedName>
</protein>
<keyword evidence="2" id="KW-1185">Reference proteome</keyword>
<reference evidence="1 2" key="1">
    <citation type="journal article" date="2020" name="Front. Plant Sci.">
        <title>Isolation of Rhizosphere Bacteria That Improve Quality and Water Stress Tolerance in Greenhouse Ornamentals.</title>
        <authorList>
            <person name="Nordstedt N.P."/>
            <person name="Jones M.L."/>
        </authorList>
    </citation>
    <scope>NUCLEOTIDE SEQUENCE [LARGE SCALE GENOMIC DNA]</scope>
    <source>
        <strain evidence="1 2">C6C2</strain>
    </source>
</reference>
<gene>
    <name evidence="1" type="ORF">HNO84_18030</name>
</gene>
<dbReference type="Proteomes" id="UP000536746">
    <property type="component" value="Unassembled WGS sequence"/>
</dbReference>
<evidence type="ECO:0000313" key="1">
    <source>
        <dbReference type="EMBL" id="NUU03513.1"/>
    </source>
</evidence>
<dbReference type="RefSeq" id="WP_175354786.1">
    <property type="nucleotide sequence ID" value="NZ_JABFMT010000023.1"/>
</dbReference>
<name>A0ABX2M1I1_9BURK</name>
<dbReference type="EMBL" id="JABFMT010000023">
    <property type="protein sequence ID" value="NUU03513.1"/>
    <property type="molecule type" value="Genomic_DNA"/>
</dbReference>
<dbReference type="NCBIfam" id="NF040700">
    <property type="entry name" value="VPA1262_N_dom"/>
    <property type="match status" value="1"/>
</dbReference>
<comment type="caution">
    <text evidence="1">The sequence shown here is derived from an EMBL/GenBank/DDBJ whole genome shotgun (WGS) entry which is preliminary data.</text>
</comment>